<dbReference type="SMART" id="SM00421">
    <property type="entry name" value="HTH_LUXR"/>
    <property type="match status" value="1"/>
</dbReference>
<dbReference type="PANTHER" id="PTHR16305">
    <property type="entry name" value="TESTICULAR SOLUBLE ADENYLYL CYCLASE"/>
    <property type="match status" value="1"/>
</dbReference>
<dbReference type="GO" id="GO:0005737">
    <property type="term" value="C:cytoplasm"/>
    <property type="evidence" value="ECO:0007669"/>
    <property type="project" value="TreeGrafter"/>
</dbReference>
<dbReference type="SUPFAM" id="SSF46894">
    <property type="entry name" value="C-terminal effector domain of the bipartite response regulators"/>
    <property type="match status" value="1"/>
</dbReference>
<evidence type="ECO:0000259" key="3">
    <source>
        <dbReference type="PROSITE" id="PS50043"/>
    </source>
</evidence>
<dbReference type="PANTHER" id="PTHR16305:SF35">
    <property type="entry name" value="TRANSCRIPTIONAL ACTIVATOR DOMAIN"/>
    <property type="match status" value="1"/>
</dbReference>
<dbReference type="PRINTS" id="PR00038">
    <property type="entry name" value="HTHLUXR"/>
</dbReference>
<dbReference type="AlphaFoldDB" id="A0A934V266"/>
<dbReference type="Pfam" id="PF13191">
    <property type="entry name" value="AAA_16"/>
    <property type="match status" value="1"/>
</dbReference>
<dbReference type="CDD" id="cd06170">
    <property type="entry name" value="LuxR_C_like"/>
    <property type="match status" value="1"/>
</dbReference>
<sequence>MTLQATPALLGRTSELAVLDRRLDEARSGRGNALVVRGEAGIGKSALLSHASTADDVLVLRGGGIETEVKLPFAGLHLLLREVLGELDSLPNTHARALRCALGTGNTGTGEASELFAIGLAVLALFERLARQRPVVCVIDDAHWLDESSADALLFAARRLSTERVLLLFAARELHAPPFPAPGLAELRLDGLASSDVDTLLREYASDLPRHVRDRVAEDAAGNPLAVLEFAAAQREGRPVDPYGVARLPAHSRIQRTFADRIAALPDSTRTVLLVAAADGTCNTGTVLEAATRLGASAADLRVAEGAELLMFTDNCIGFPHPLVRTAAYQKATMQQRIAAHRALAETSAEHGEADRRAWHLAAASTGPDEAVASALEAGAEHARARGGYGAVASAYERAAQLSPDTGERGRRLTAAARAAAEAGQLQRACQLAHEAGTLLSDPVAIAWAAMIHATIAEDHAKPLEAQRILARAAESVAGREPDLAGKLLFWSGTAAWSAGDARAVAGTAADAEALGLPDTGRFRSLATASGGDVAEAMSAVRDLIADSERLPRVCTDQPIALRRRSEIAGWHLLLGDHLQAHELALGIARDSRQQSAAGVLPRALALLARTELLHGDPAAARANAEEGRRIAADIGQPQGSAELAGVLALLAATEGDQRRSTALAGEAFEPQAALALSLLDLGNGDYDAALDRLAALAPAPDRLATIETVPIMVEAAARAGRSDEVSGPVVTFLTWAERSATPWARAVALRCRAVLGESHLFAEAIELHHSAPGRPFERARTELLYGEWLRRERHRSQARARLRSALTIFERLGARPWAERARTELRATGESLGAKAHAPELAERLTPQELRIVRLAATGLSNRDIGSRLFLSPRTVGYHLYKAYPKLGVASRVELAKLGLAS</sequence>
<dbReference type="SUPFAM" id="SSF52540">
    <property type="entry name" value="P-loop containing nucleoside triphosphate hydrolases"/>
    <property type="match status" value="1"/>
</dbReference>
<dbReference type="InterPro" id="IPR000792">
    <property type="entry name" value="Tscrpt_reg_LuxR_C"/>
</dbReference>
<dbReference type="InterPro" id="IPR027417">
    <property type="entry name" value="P-loop_NTPase"/>
</dbReference>
<dbReference type="GO" id="GO:0004016">
    <property type="term" value="F:adenylate cyclase activity"/>
    <property type="evidence" value="ECO:0007669"/>
    <property type="project" value="TreeGrafter"/>
</dbReference>
<dbReference type="RefSeq" id="WP_200317578.1">
    <property type="nucleotide sequence ID" value="NZ_JAENJH010000002.1"/>
</dbReference>
<evidence type="ECO:0000313" key="4">
    <source>
        <dbReference type="EMBL" id="MBK1784871.1"/>
    </source>
</evidence>
<dbReference type="InterPro" id="IPR041664">
    <property type="entry name" value="AAA_16"/>
</dbReference>
<keyword evidence="2" id="KW-0067">ATP-binding</keyword>
<evidence type="ECO:0000313" key="5">
    <source>
        <dbReference type="Proteomes" id="UP000635245"/>
    </source>
</evidence>
<dbReference type="GO" id="GO:0005524">
    <property type="term" value="F:ATP binding"/>
    <property type="evidence" value="ECO:0007669"/>
    <property type="project" value="UniProtKB-KW"/>
</dbReference>
<dbReference type="GO" id="GO:0003677">
    <property type="term" value="F:DNA binding"/>
    <property type="evidence" value="ECO:0007669"/>
    <property type="project" value="InterPro"/>
</dbReference>
<protein>
    <submittedName>
        <fullName evidence="4">AAA family ATPase</fullName>
    </submittedName>
</protein>
<organism evidence="4 5">
    <name type="scientific">Prauserella cavernicola</name>
    <dbReference type="NCBI Taxonomy" id="2800127"/>
    <lineage>
        <taxon>Bacteria</taxon>
        <taxon>Bacillati</taxon>
        <taxon>Actinomycetota</taxon>
        <taxon>Actinomycetes</taxon>
        <taxon>Pseudonocardiales</taxon>
        <taxon>Pseudonocardiaceae</taxon>
        <taxon>Prauserella</taxon>
    </lineage>
</organism>
<evidence type="ECO:0000256" key="1">
    <source>
        <dbReference type="ARBA" id="ARBA00022741"/>
    </source>
</evidence>
<comment type="caution">
    <text evidence="4">The sequence shown here is derived from an EMBL/GenBank/DDBJ whole genome shotgun (WGS) entry which is preliminary data.</text>
</comment>
<name>A0A934V266_9PSEU</name>
<feature type="domain" description="HTH luxR-type" evidence="3">
    <location>
        <begin position="839"/>
        <end position="903"/>
    </location>
</feature>
<keyword evidence="1" id="KW-0547">Nucleotide-binding</keyword>
<dbReference type="GO" id="GO:0006355">
    <property type="term" value="P:regulation of DNA-templated transcription"/>
    <property type="evidence" value="ECO:0007669"/>
    <property type="project" value="InterPro"/>
</dbReference>
<accession>A0A934V266</accession>
<dbReference type="Gene3D" id="1.10.10.10">
    <property type="entry name" value="Winged helix-like DNA-binding domain superfamily/Winged helix DNA-binding domain"/>
    <property type="match status" value="1"/>
</dbReference>
<reference evidence="4" key="1">
    <citation type="submission" date="2020-12" db="EMBL/GenBank/DDBJ databases">
        <title>Prauserella sp. ASG 168, a novel actinomycete isolated from cave rock.</title>
        <authorList>
            <person name="Suriyachadkun C."/>
        </authorList>
    </citation>
    <scope>NUCLEOTIDE SEQUENCE</scope>
    <source>
        <strain evidence="4">ASG 168</strain>
    </source>
</reference>
<dbReference type="EMBL" id="JAENJH010000002">
    <property type="protein sequence ID" value="MBK1784871.1"/>
    <property type="molecule type" value="Genomic_DNA"/>
</dbReference>
<proteinExistence type="predicted"/>
<dbReference type="Proteomes" id="UP000635245">
    <property type="component" value="Unassembled WGS sequence"/>
</dbReference>
<dbReference type="Pfam" id="PF00196">
    <property type="entry name" value="GerE"/>
    <property type="match status" value="1"/>
</dbReference>
<gene>
    <name evidence="4" type="ORF">JHE00_11080</name>
</gene>
<keyword evidence="5" id="KW-1185">Reference proteome</keyword>
<evidence type="ECO:0000256" key="2">
    <source>
        <dbReference type="ARBA" id="ARBA00022840"/>
    </source>
</evidence>
<dbReference type="PROSITE" id="PS50043">
    <property type="entry name" value="HTH_LUXR_2"/>
    <property type="match status" value="1"/>
</dbReference>
<dbReference type="InterPro" id="IPR016032">
    <property type="entry name" value="Sig_transdc_resp-reg_C-effctor"/>
</dbReference>
<dbReference type="InterPro" id="IPR036388">
    <property type="entry name" value="WH-like_DNA-bd_sf"/>
</dbReference>
<dbReference type="Gene3D" id="3.40.50.300">
    <property type="entry name" value="P-loop containing nucleotide triphosphate hydrolases"/>
    <property type="match status" value="1"/>
</dbReference>